<dbReference type="GO" id="GO:0004180">
    <property type="term" value="F:carboxypeptidase activity"/>
    <property type="evidence" value="ECO:0007669"/>
    <property type="project" value="UniProtKB-KW"/>
</dbReference>
<dbReference type="EMBL" id="CP071793">
    <property type="protein sequence ID" value="QTD50291.1"/>
    <property type="molecule type" value="Genomic_DNA"/>
</dbReference>
<reference evidence="1" key="1">
    <citation type="submission" date="2021-03" db="EMBL/GenBank/DDBJ databases">
        <title>Acanthopleuribacteraceae sp. M133.</title>
        <authorList>
            <person name="Wang G."/>
        </authorList>
    </citation>
    <scope>NUCLEOTIDE SEQUENCE</scope>
    <source>
        <strain evidence="1">M133</strain>
    </source>
</reference>
<name>A0A8A4TN22_SULCO</name>
<keyword evidence="1" id="KW-0645">Protease</keyword>
<gene>
    <name evidence="1" type="ORF">J3U87_32300</name>
</gene>
<evidence type="ECO:0000313" key="2">
    <source>
        <dbReference type="Proteomes" id="UP000663929"/>
    </source>
</evidence>
<sequence length="759" mass="81044">MEILRNRTPHGMAIRALAIAALSTLLAIHTWAQSPKDDHVVALPGLSATVLYDVPSSEPLGLGIPTDMALDPLSGDLFIGQFERNILRLNPDTLQVEAIDFGTEALGFAADGTMYFGVQNFILGAWFREADIFRKFAVIPSVKGVEFAPDGRMFVAEGNFGPSGLFPDTVLEVDRGDGFFRPVWDTIAAEAQLGVGLDAMAALGIDDAGILYVTYHTGELIKQRADGSYISLNLRAGRIGGLNEGRIDFADGLMYQFDSSTGQVFAIGEDEVARLLLYSDALIGVRSSANAVTTDGRNLYVAGDFETLWRVTATDGSPLSDVITIDRGAGTVTGTITILFSDQPLADAEIRFQNGVSTVTDADGNFQVDLGAGLYEASVSKQDFISRFLNLEVLPGETTRIDLALNPGLPESLAPGLGAEVLARKSTDQFSGSSDIFMDHQGNLYSMNFASGNITKHILDPETRAHVRSYVFATGGNLFNSFIVTVDADLNVYASTGNDGVMCLPPRDTEETYILTSDPQDPTIVRDENGVNRVISLVRDVDGIAILSNGDLIFSSGSGGAPIPGLPEGTTNSLVRHRNGVETIYSRGIPAAGGQSLFQNNDILKPDAQDRLMLGMRTGDVARVDTNGVAELIWPGDGTGKPDGLGAFTGLNADVDGNLFVRGDTGDGSTSVFRMISPDGENLLTVASGMSQCFGGFAFDRGGRDVIISENELIIRIFTLDGRTIAQNLLDPPGPSVTKRGPRIRLLATPHRINPHPEL</sequence>
<dbReference type="Proteomes" id="UP000663929">
    <property type="component" value="Chromosome"/>
</dbReference>
<organism evidence="1 2">
    <name type="scientific">Sulfidibacter corallicola</name>
    <dbReference type="NCBI Taxonomy" id="2818388"/>
    <lineage>
        <taxon>Bacteria</taxon>
        <taxon>Pseudomonadati</taxon>
        <taxon>Acidobacteriota</taxon>
        <taxon>Holophagae</taxon>
        <taxon>Acanthopleuribacterales</taxon>
        <taxon>Acanthopleuribacteraceae</taxon>
        <taxon>Sulfidibacter</taxon>
    </lineage>
</organism>
<dbReference type="Gene3D" id="2.60.40.1120">
    <property type="entry name" value="Carboxypeptidase-like, regulatory domain"/>
    <property type="match status" value="1"/>
</dbReference>
<keyword evidence="1" id="KW-0121">Carboxypeptidase</keyword>
<keyword evidence="1" id="KW-0378">Hydrolase</keyword>
<dbReference type="GO" id="GO:0030246">
    <property type="term" value="F:carbohydrate binding"/>
    <property type="evidence" value="ECO:0007669"/>
    <property type="project" value="InterPro"/>
</dbReference>
<dbReference type="KEGG" id="scor:J3U87_32300"/>
<protein>
    <submittedName>
        <fullName evidence="1">Carboxypeptidase regulatory-like domain-containing protein</fullName>
    </submittedName>
</protein>
<dbReference type="Pfam" id="PF13620">
    <property type="entry name" value="CarboxypepD_reg"/>
    <property type="match status" value="1"/>
</dbReference>
<accession>A0A8A4TN22</accession>
<evidence type="ECO:0000313" key="1">
    <source>
        <dbReference type="EMBL" id="QTD50291.1"/>
    </source>
</evidence>
<dbReference type="SUPFAM" id="SSF49452">
    <property type="entry name" value="Starch-binding domain-like"/>
    <property type="match status" value="1"/>
</dbReference>
<dbReference type="InterPro" id="IPR013784">
    <property type="entry name" value="Carb-bd-like_fold"/>
</dbReference>
<keyword evidence="2" id="KW-1185">Reference proteome</keyword>
<dbReference type="AlphaFoldDB" id="A0A8A4TN22"/>
<dbReference type="SUPFAM" id="SSF63829">
    <property type="entry name" value="Calcium-dependent phosphotriesterase"/>
    <property type="match status" value="2"/>
</dbReference>
<dbReference type="RefSeq" id="WP_237379921.1">
    <property type="nucleotide sequence ID" value="NZ_CP071793.1"/>
</dbReference>
<proteinExistence type="predicted"/>